<evidence type="ECO:0000313" key="3">
    <source>
        <dbReference type="EMBL" id="GAA3555463.1"/>
    </source>
</evidence>
<feature type="transmembrane region" description="Helical" evidence="2">
    <location>
        <begin position="54"/>
        <end position="75"/>
    </location>
</feature>
<dbReference type="RefSeq" id="WP_345563696.1">
    <property type="nucleotide sequence ID" value="NZ_BAABDQ010000007.1"/>
</dbReference>
<keyword evidence="2" id="KW-0472">Membrane</keyword>
<keyword evidence="2" id="KW-0812">Transmembrane</keyword>
<reference evidence="4" key="1">
    <citation type="journal article" date="2019" name="Int. J. Syst. Evol. Microbiol.">
        <title>The Global Catalogue of Microorganisms (GCM) 10K type strain sequencing project: providing services to taxonomists for standard genome sequencing and annotation.</title>
        <authorList>
            <consortium name="The Broad Institute Genomics Platform"/>
            <consortium name="The Broad Institute Genome Sequencing Center for Infectious Disease"/>
            <person name="Wu L."/>
            <person name="Ma J."/>
        </authorList>
    </citation>
    <scope>NUCLEOTIDE SEQUENCE [LARGE SCALE GENOMIC DNA]</scope>
    <source>
        <strain evidence="4">JCM 17326</strain>
    </source>
</reference>
<dbReference type="Proteomes" id="UP001500630">
    <property type="component" value="Unassembled WGS sequence"/>
</dbReference>
<gene>
    <name evidence="3" type="ORF">GCM10022419_039810</name>
</gene>
<name>A0ABP6WT15_9ACTN</name>
<dbReference type="EMBL" id="BAABDQ010000007">
    <property type="protein sequence ID" value="GAA3555463.1"/>
    <property type="molecule type" value="Genomic_DNA"/>
</dbReference>
<feature type="transmembrane region" description="Helical" evidence="2">
    <location>
        <begin position="81"/>
        <end position="100"/>
    </location>
</feature>
<evidence type="ECO:0000256" key="1">
    <source>
        <dbReference type="SAM" id="MobiDB-lite"/>
    </source>
</evidence>
<organism evidence="3 4">
    <name type="scientific">Nonomuraea rosea</name>
    <dbReference type="NCBI Taxonomy" id="638574"/>
    <lineage>
        <taxon>Bacteria</taxon>
        <taxon>Bacillati</taxon>
        <taxon>Actinomycetota</taxon>
        <taxon>Actinomycetes</taxon>
        <taxon>Streptosporangiales</taxon>
        <taxon>Streptosporangiaceae</taxon>
        <taxon>Nonomuraea</taxon>
    </lineage>
</organism>
<feature type="region of interest" description="Disordered" evidence="1">
    <location>
        <begin position="1"/>
        <end position="37"/>
    </location>
</feature>
<sequence>MTARPHRAERRVVVSRRPAGLGRPRGLSGPDGAPDGLPGVPDVPAIVRRQLRQALLTVAAVAVLLLGTPVLALWLPDSWAWVALSLAVQCAWVGLSVSQLRRAERLER</sequence>
<feature type="compositionally biased region" description="Low complexity" evidence="1">
    <location>
        <begin position="15"/>
        <end position="30"/>
    </location>
</feature>
<keyword evidence="2" id="KW-1133">Transmembrane helix</keyword>
<evidence type="ECO:0000313" key="4">
    <source>
        <dbReference type="Proteomes" id="UP001500630"/>
    </source>
</evidence>
<comment type="caution">
    <text evidence="3">The sequence shown here is derived from an EMBL/GenBank/DDBJ whole genome shotgun (WGS) entry which is preliminary data.</text>
</comment>
<evidence type="ECO:0000256" key="2">
    <source>
        <dbReference type="SAM" id="Phobius"/>
    </source>
</evidence>
<protein>
    <submittedName>
        <fullName evidence="3">Uncharacterized protein</fullName>
    </submittedName>
</protein>
<keyword evidence="4" id="KW-1185">Reference proteome</keyword>
<accession>A0ABP6WT15</accession>
<proteinExistence type="predicted"/>